<reference evidence="1 2" key="1">
    <citation type="journal article" date="2016" name="Nat. Commun.">
        <title>Thousands of microbial genomes shed light on interconnected biogeochemical processes in an aquifer system.</title>
        <authorList>
            <person name="Anantharaman K."/>
            <person name="Brown C.T."/>
            <person name="Hug L.A."/>
            <person name="Sharon I."/>
            <person name="Castelle C.J."/>
            <person name="Probst A.J."/>
            <person name="Thomas B.C."/>
            <person name="Singh A."/>
            <person name="Wilkins M.J."/>
            <person name="Karaoz U."/>
            <person name="Brodie E.L."/>
            <person name="Williams K.H."/>
            <person name="Hubbard S.S."/>
            <person name="Banfield J.F."/>
        </authorList>
    </citation>
    <scope>NUCLEOTIDE SEQUENCE [LARGE SCALE GENOMIC DNA]</scope>
</reference>
<accession>A0A1G2B9T9</accession>
<protein>
    <recommendedName>
        <fullName evidence="3">DUF3829 domain-containing protein</fullName>
    </recommendedName>
</protein>
<organism evidence="1 2">
    <name type="scientific">Candidatus Kerfeldbacteria bacterium RIFOXYB2_FULL_38_14</name>
    <dbReference type="NCBI Taxonomy" id="1798547"/>
    <lineage>
        <taxon>Bacteria</taxon>
        <taxon>Candidatus Kerfeldiibacteriota</taxon>
    </lineage>
</organism>
<dbReference type="PROSITE" id="PS51257">
    <property type="entry name" value="PROKAR_LIPOPROTEIN"/>
    <property type="match status" value="1"/>
</dbReference>
<comment type="caution">
    <text evidence="1">The sequence shown here is derived from an EMBL/GenBank/DDBJ whole genome shotgun (WGS) entry which is preliminary data.</text>
</comment>
<gene>
    <name evidence="1" type="ORF">A2319_00265</name>
</gene>
<dbReference type="Proteomes" id="UP000176420">
    <property type="component" value="Unassembled WGS sequence"/>
</dbReference>
<sequence>MKKTFGLLTVLVVGGLVFMGAGCGKNGLVSSITNTVSDTVSDVADNASGKMSELDYYNLVIEHANKLSGNIDEFNSSLDTYDTFAYAREDKTCDYKKPAIFTVTQEFDEAKSVLVTSKPTMEDATKQAAVEAKFTPYFDGYQAMLDSAQTFNDYCTSEKYKDDNGEKIQVYYDDLVAKIDEVTAKQSDLFAIIKEYQNGIDLGIDENTTKPNEMVILIENELTDKTESIYQNAFTPYAQDVLDEKEADFAPVQAAYDDLIADLATQKGRGESAGISQDTMLGTSYDLYLEQVNSFGVELEKLARDQKNGEVNADNILDYDQKLSQAYQSIISSHNSIVDLLDSYTPVD</sequence>
<name>A0A1G2B9T9_9BACT</name>
<proteinExistence type="predicted"/>
<dbReference type="AlphaFoldDB" id="A0A1G2B9T9"/>
<dbReference type="EMBL" id="MHKI01000026">
    <property type="protein sequence ID" value="OGY85988.1"/>
    <property type="molecule type" value="Genomic_DNA"/>
</dbReference>
<evidence type="ECO:0008006" key="3">
    <source>
        <dbReference type="Google" id="ProtNLM"/>
    </source>
</evidence>
<evidence type="ECO:0000313" key="2">
    <source>
        <dbReference type="Proteomes" id="UP000176420"/>
    </source>
</evidence>
<evidence type="ECO:0000313" key="1">
    <source>
        <dbReference type="EMBL" id="OGY85988.1"/>
    </source>
</evidence>